<dbReference type="InterPro" id="IPR057368">
    <property type="entry name" value="USP32_N"/>
</dbReference>
<dbReference type="Proteomes" id="UP000694920">
    <property type="component" value="Unplaced"/>
</dbReference>
<dbReference type="SMART" id="SM00695">
    <property type="entry name" value="DUSP"/>
    <property type="match status" value="1"/>
</dbReference>
<dbReference type="InterPro" id="IPR018247">
    <property type="entry name" value="EF_Hand_1_Ca_BS"/>
</dbReference>
<dbReference type="Pfam" id="PF25265">
    <property type="entry name" value="USP32_N"/>
    <property type="match status" value="1"/>
</dbReference>
<dbReference type="GO" id="GO:0005509">
    <property type="term" value="F:calcium ion binding"/>
    <property type="evidence" value="ECO:0007669"/>
    <property type="project" value="InterPro"/>
</dbReference>
<dbReference type="KEGG" id="ccin:107273281"/>
<feature type="region of interest" description="Disordered" evidence="4">
    <location>
        <begin position="1308"/>
        <end position="1332"/>
    </location>
</feature>
<dbReference type="Gene3D" id="3.90.70.10">
    <property type="entry name" value="Cysteine proteinases"/>
    <property type="match status" value="2"/>
</dbReference>
<dbReference type="RefSeq" id="XP_024946403.1">
    <property type="nucleotide sequence ID" value="XM_025090635.1"/>
</dbReference>
<dbReference type="InterPro" id="IPR018200">
    <property type="entry name" value="USP_CS"/>
</dbReference>
<dbReference type="PROSITE" id="PS00018">
    <property type="entry name" value="EF_HAND_1"/>
    <property type="match status" value="2"/>
</dbReference>
<dbReference type="GO" id="GO:0005794">
    <property type="term" value="C:Golgi apparatus"/>
    <property type="evidence" value="ECO:0007669"/>
    <property type="project" value="TreeGrafter"/>
</dbReference>
<evidence type="ECO:0000259" key="7">
    <source>
        <dbReference type="PROSITE" id="PS51283"/>
    </source>
</evidence>
<gene>
    <name evidence="9 10" type="primary">LOC107273281</name>
</gene>
<feature type="compositionally biased region" description="Polar residues" evidence="4">
    <location>
        <begin position="1313"/>
        <end position="1322"/>
    </location>
</feature>
<dbReference type="PANTHER" id="PTHR21646">
    <property type="entry name" value="UBIQUITIN CARBOXYL-TERMINAL HYDROLASE"/>
    <property type="match status" value="1"/>
</dbReference>
<feature type="domain" description="USP" evidence="6">
    <location>
        <begin position="623"/>
        <end position="1301"/>
    </location>
</feature>
<feature type="domain" description="EF-hand" evidence="5">
    <location>
        <begin position="251"/>
        <end position="286"/>
    </location>
</feature>
<dbReference type="InterPro" id="IPR011992">
    <property type="entry name" value="EF-hand-dom_pair"/>
</dbReference>
<dbReference type="InterPro" id="IPR002048">
    <property type="entry name" value="EF_hand_dom"/>
</dbReference>
<dbReference type="Pfam" id="PF00443">
    <property type="entry name" value="UCH"/>
    <property type="match status" value="1"/>
</dbReference>
<dbReference type="GeneID" id="107273281"/>
<comment type="catalytic activity">
    <reaction evidence="1">
        <text>Thiol-dependent hydrolysis of ester, thioester, amide, peptide and isopeptide bonds formed by the C-terminal Gly of ubiquitin (a 76-residue protein attached to proteins as an intracellular targeting signal).</text>
        <dbReference type="EC" id="3.4.19.12"/>
    </reaction>
</comment>
<dbReference type="InterPro" id="IPR035927">
    <property type="entry name" value="DUSP-like_sf"/>
</dbReference>
<evidence type="ECO:0000256" key="3">
    <source>
        <dbReference type="ARBA" id="ARBA00022837"/>
    </source>
</evidence>
<dbReference type="SUPFAM" id="SSF54001">
    <property type="entry name" value="Cysteine proteinases"/>
    <property type="match status" value="1"/>
</dbReference>
<evidence type="ECO:0000259" key="5">
    <source>
        <dbReference type="PROSITE" id="PS50222"/>
    </source>
</evidence>
<dbReference type="FunFam" id="3.90.70.10:FF:000018">
    <property type="entry name" value="Ubiquitin carboxyl-terminal hydrolase 32"/>
    <property type="match status" value="1"/>
</dbReference>
<proteinExistence type="predicted"/>
<dbReference type="GO" id="GO:0004843">
    <property type="term" value="F:cysteine-type deubiquitinase activity"/>
    <property type="evidence" value="ECO:0007669"/>
    <property type="project" value="UniProtKB-EC"/>
</dbReference>
<keyword evidence="8" id="KW-1185">Reference proteome</keyword>
<dbReference type="PROSITE" id="PS00973">
    <property type="entry name" value="USP_2"/>
    <property type="match status" value="1"/>
</dbReference>
<dbReference type="InterPro" id="IPR028889">
    <property type="entry name" value="USP"/>
</dbReference>
<feature type="domain" description="DUSP" evidence="7">
    <location>
        <begin position="343"/>
        <end position="465"/>
    </location>
</feature>
<evidence type="ECO:0000313" key="9">
    <source>
        <dbReference type="RefSeq" id="XP_024946402.1"/>
    </source>
</evidence>
<dbReference type="InterPro" id="IPR001394">
    <property type="entry name" value="Peptidase_C19_UCH"/>
</dbReference>
<name>A0AAJ7RSP5_CEPCN</name>
<dbReference type="SUPFAM" id="SSF143791">
    <property type="entry name" value="DUSP-like"/>
    <property type="match status" value="1"/>
</dbReference>
<sequence length="1345" mass="151666">MGGKESKTLSISYEDAVKRVTESELRRLREAFKRTSVNGVINCNVFVQDVLGDCVPTQIAEYIYSACGGTSRGIGFKELLCGLILLTRGKQEEKLRFLYDLYLANGNGPHFPKEETEELSKEKEKVDAGYEQWKEWQLKNIDATPLSCWLLAPLTVLSLGNDLETPTFFQSLAGVTHLEEADIIELEKHYWMLKGQSGTGRLDLETLVPMISPPMPLSVCPGLVAAFDENRDNHIDFKEMACGISAACRGPLVERMKFCFKIFDGDRDGILNELELKHAMEVLSLIRDDEIEAKEAKEEVEELPKHPLTMEEWLVWTTDRELPLAFLRLLDQLCHVVLGLRPIGRREEGEIVTGWLAREERRGLRVGQFWYLVANSWWNQWRLFCHLDPAPLDLGSEVTVLGPIDNTGLIEATRFRVPALTGEGGRLKRGLVLTQGRDFHLLPDALWKALVQWHGGSPALPRQVILPATGSQVELELYPLVLRLLMHRSVGSQQQQQSLSLPLNGVGSWLPMSSSAGCYKRQLAYVAAFSRMATSGQVYQFLCNRLHLRNDDVRLWHVRESTTLGSGMTLLEDEQITLEELGLQDDSQLLVEVRNKDQTWPEELGRLRETSKDEAGKCERGATGLNNLGNTCFMNAALQCASNTGPLTRYFMSGAHMQELNPNNPLGTRGHMAVRYAELLRDIWSGSARSVAPLKLRWTIAKYAPRFGGFQQHDSQELLAFLLDGLHEDLNRVRDAPYVELADSEGREDAQVAREAWDNHLLRNQSIIVDLFHGQLKSTVRCEDCQWESVRFDPFTYLTLPLPIEGLVRRELLVSRLDGSIPVRYGLLVATDADYVTLKNELSKLCDIPAAQLLLAEVAANNIDCFPPDWATVQEPKSATKLYAYEMPAIYSPSLSRRRAANEISEERRSFKAIQRSESPPPASVSSVSPLTGAAPSVPSISSSETKEYVNESTDSSSNNSLVNGFSYLVAVHRKMMRQDPYFVSSQKTRPSLFGVPVVVPCGEGTTHQELYKSVWRQIARLVTPLPPTETAASPNHAQDCDDSLGYEFPFVLRAVDREGKVCAWCPWYRFCRGCRIRCDGEQMILDRTSLNSEGSSGPLTHLAIDWDPTALHLRYQTATELSSEEHESAIKARNAENAPLSLSSCLEAFTREERLDRYQCTKCAKPRMATKRLQLWRLPPVLVVHLKRFQCVRGRWVKSQKAVQFPLKNFDPSTYLADPEHHRRLNHHRMKTDAQELTYHLYAVVCHSGIMGGGHYVSYAKNPDGGQWYYYNDSSCRESNPETVAKETSTTAYILFYQRDGLSEEDYLPTLPTEQNPNGNAISPADFDLNEPDESELRKMCLLS</sequence>
<dbReference type="PROSITE" id="PS00972">
    <property type="entry name" value="USP_1"/>
    <property type="match status" value="1"/>
</dbReference>
<keyword evidence="9 10" id="KW-0378">Hydrolase</keyword>
<dbReference type="CDD" id="cd02674">
    <property type="entry name" value="Peptidase_C19R"/>
    <property type="match status" value="1"/>
</dbReference>
<organism evidence="8 10">
    <name type="scientific">Cephus cinctus</name>
    <name type="common">Wheat stem sawfly</name>
    <dbReference type="NCBI Taxonomy" id="211228"/>
    <lineage>
        <taxon>Eukaryota</taxon>
        <taxon>Metazoa</taxon>
        <taxon>Ecdysozoa</taxon>
        <taxon>Arthropoda</taxon>
        <taxon>Hexapoda</taxon>
        <taxon>Insecta</taxon>
        <taxon>Pterygota</taxon>
        <taxon>Neoptera</taxon>
        <taxon>Endopterygota</taxon>
        <taxon>Hymenoptera</taxon>
        <taxon>Cephoidea</taxon>
        <taxon>Cephidae</taxon>
        <taxon>Cephus</taxon>
    </lineage>
</organism>
<protein>
    <recommendedName>
        <fullName evidence="2">ubiquitinyl hydrolase 1</fullName>
        <ecNumber evidence="2">3.4.19.12</ecNumber>
    </recommendedName>
</protein>
<keyword evidence="3" id="KW-0106">Calcium</keyword>
<dbReference type="GO" id="GO:0016579">
    <property type="term" value="P:protein deubiquitination"/>
    <property type="evidence" value="ECO:0007669"/>
    <property type="project" value="InterPro"/>
</dbReference>
<dbReference type="PROSITE" id="PS50222">
    <property type="entry name" value="EF_HAND_2"/>
    <property type="match status" value="1"/>
</dbReference>
<evidence type="ECO:0000313" key="8">
    <source>
        <dbReference type="Proteomes" id="UP000694920"/>
    </source>
</evidence>
<evidence type="ECO:0000256" key="1">
    <source>
        <dbReference type="ARBA" id="ARBA00000707"/>
    </source>
</evidence>
<dbReference type="Pfam" id="PF06337">
    <property type="entry name" value="DUSP"/>
    <property type="match status" value="1"/>
</dbReference>
<dbReference type="InterPro" id="IPR006615">
    <property type="entry name" value="Pept_C19_DUSP"/>
</dbReference>
<dbReference type="InterPro" id="IPR050185">
    <property type="entry name" value="Ub_carboxyl-term_hydrolase"/>
</dbReference>
<dbReference type="Gene3D" id="1.10.238.10">
    <property type="entry name" value="EF-hand"/>
    <property type="match status" value="2"/>
</dbReference>
<dbReference type="RefSeq" id="XP_024946402.1">
    <property type="nucleotide sequence ID" value="XM_025090634.1"/>
</dbReference>
<dbReference type="CTD" id="84669"/>
<evidence type="ECO:0000256" key="2">
    <source>
        <dbReference type="ARBA" id="ARBA00012759"/>
    </source>
</evidence>
<feature type="region of interest" description="Disordered" evidence="4">
    <location>
        <begin position="906"/>
        <end position="958"/>
    </location>
</feature>
<evidence type="ECO:0000256" key="4">
    <source>
        <dbReference type="SAM" id="MobiDB-lite"/>
    </source>
</evidence>
<dbReference type="InterPro" id="IPR038765">
    <property type="entry name" value="Papain-like_cys_pep_sf"/>
</dbReference>
<dbReference type="PANTHER" id="PTHR21646:SF76">
    <property type="entry name" value="UBIQUITIN CARBOXYL-TERMINAL HYDROLASE 32"/>
    <property type="match status" value="1"/>
</dbReference>
<reference evidence="9 10" key="1">
    <citation type="submission" date="2025-04" db="UniProtKB">
        <authorList>
            <consortium name="RefSeq"/>
        </authorList>
    </citation>
    <scope>IDENTIFICATION</scope>
</reference>
<dbReference type="SUPFAM" id="SSF47473">
    <property type="entry name" value="EF-hand"/>
    <property type="match status" value="2"/>
</dbReference>
<dbReference type="CDD" id="cd00051">
    <property type="entry name" value="EFh"/>
    <property type="match status" value="1"/>
</dbReference>
<dbReference type="PROSITE" id="PS50235">
    <property type="entry name" value="USP_3"/>
    <property type="match status" value="1"/>
</dbReference>
<dbReference type="EC" id="3.4.19.12" evidence="2"/>
<dbReference type="Gene3D" id="3.30.2230.10">
    <property type="entry name" value="DUSP-like"/>
    <property type="match status" value="1"/>
</dbReference>
<evidence type="ECO:0000313" key="10">
    <source>
        <dbReference type="RefSeq" id="XP_024946403.1"/>
    </source>
</evidence>
<dbReference type="PROSITE" id="PS51283">
    <property type="entry name" value="DUSP"/>
    <property type="match status" value="1"/>
</dbReference>
<evidence type="ECO:0000259" key="6">
    <source>
        <dbReference type="PROSITE" id="PS50235"/>
    </source>
</evidence>
<accession>A0AAJ7RSP5</accession>
<dbReference type="FunFam" id="3.30.2230.10:FF:000004">
    <property type="entry name" value="Ubiquitin carboxyl-terminal hydrolase 32"/>
    <property type="match status" value="1"/>
</dbReference>
<dbReference type="Gene3D" id="3.10.20.90">
    <property type="entry name" value="Phosphatidylinositol 3-kinase Catalytic Subunit, Chain A, domain 1"/>
    <property type="match status" value="1"/>
</dbReference>